<dbReference type="RefSeq" id="WP_093165071.1">
    <property type="nucleotide sequence ID" value="NZ_FNEK01000152.1"/>
</dbReference>
<dbReference type="OrthoDB" id="6199360at2"/>
<evidence type="ECO:0000259" key="1">
    <source>
        <dbReference type="Pfam" id="PF03372"/>
    </source>
</evidence>
<dbReference type="InterPro" id="IPR005135">
    <property type="entry name" value="Endo/exonuclease/phosphatase"/>
</dbReference>
<keyword evidence="2" id="KW-0540">Nuclease</keyword>
<dbReference type="AlphaFoldDB" id="A0A1G9PYH1"/>
<dbReference type="STRING" id="571298.SAMN04488026_11521"/>
<dbReference type="InterPro" id="IPR036691">
    <property type="entry name" value="Endo/exonu/phosph_ase_sf"/>
</dbReference>
<keyword evidence="2" id="KW-0255">Endonuclease</keyword>
<keyword evidence="2" id="KW-0378">Hydrolase</keyword>
<reference evidence="2 3" key="1">
    <citation type="submission" date="2016-10" db="EMBL/GenBank/DDBJ databases">
        <authorList>
            <person name="de Groot N.N."/>
        </authorList>
    </citation>
    <scope>NUCLEOTIDE SEQUENCE [LARGE SCALE GENOMIC DNA]</scope>
    <source>
        <strain evidence="2 3">DSM 25294</strain>
    </source>
</reference>
<proteinExistence type="predicted"/>
<dbReference type="GO" id="GO:0004527">
    <property type="term" value="F:exonuclease activity"/>
    <property type="evidence" value="ECO:0007669"/>
    <property type="project" value="UniProtKB-KW"/>
</dbReference>
<gene>
    <name evidence="2" type="ORF">SAMN04488026_11521</name>
</gene>
<keyword evidence="2" id="KW-0269">Exonuclease</keyword>
<dbReference type="Gene3D" id="3.60.10.10">
    <property type="entry name" value="Endonuclease/exonuclease/phosphatase"/>
    <property type="match status" value="1"/>
</dbReference>
<dbReference type="Pfam" id="PF03372">
    <property type="entry name" value="Exo_endo_phos"/>
    <property type="match status" value="1"/>
</dbReference>
<evidence type="ECO:0000313" key="2">
    <source>
        <dbReference type="EMBL" id="SDM03826.1"/>
    </source>
</evidence>
<feature type="domain" description="Endonuclease/exonuclease/phosphatase" evidence="1">
    <location>
        <begin position="35"/>
        <end position="335"/>
    </location>
</feature>
<organism evidence="2 3">
    <name type="scientific">Aliiruegeria lutimaris</name>
    <dbReference type="NCBI Taxonomy" id="571298"/>
    <lineage>
        <taxon>Bacteria</taxon>
        <taxon>Pseudomonadati</taxon>
        <taxon>Pseudomonadota</taxon>
        <taxon>Alphaproteobacteria</taxon>
        <taxon>Rhodobacterales</taxon>
        <taxon>Roseobacteraceae</taxon>
        <taxon>Aliiruegeria</taxon>
    </lineage>
</organism>
<evidence type="ECO:0000313" key="3">
    <source>
        <dbReference type="Proteomes" id="UP000199382"/>
    </source>
</evidence>
<sequence length="354" mass="39936">MRIATYNVEWMTHLFDEDGTPLADERWSTRYNVTRRQQLESLGIVFTALDADAILIVEAPDQNRTRDTVVALESFARLFDLRQSKAMIGFANQTEQEIALLYDPDRLELRHDPQGQFSGKKGDPEAPRFDGTFRIDLDIDATPDQVTFSKPPLEVAARTVDGTRFRMIGVHVKSKSPHAARGDDDVMRVSIANRRKQLAQCIWLRRRVEAHLTAGDSLIVLGDFNDGPGLDEYEKLFGRSGLDIVIGEGRPREERLFDPHAQRGPVPPGSARPPATARFYNDVEKRYHSALLDFIMISPDLLSNRPAWRIWHPFDDPKIYQLPELREALLAASDHFPVTLDIDLDASANPGAGV</sequence>
<name>A0A1G9PYH1_9RHOB</name>
<protein>
    <submittedName>
        <fullName evidence="2">Endonuclease/Exonuclease/phosphatase family protein</fullName>
    </submittedName>
</protein>
<dbReference type="EMBL" id="FNEK01000152">
    <property type="protein sequence ID" value="SDM03826.1"/>
    <property type="molecule type" value="Genomic_DNA"/>
</dbReference>
<dbReference type="SUPFAM" id="SSF56219">
    <property type="entry name" value="DNase I-like"/>
    <property type="match status" value="1"/>
</dbReference>
<dbReference type="GO" id="GO:0004519">
    <property type="term" value="F:endonuclease activity"/>
    <property type="evidence" value="ECO:0007669"/>
    <property type="project" value="UniProtKB-KW"/>
</dbReference>
<dbReference type="Proteomes" id="UP000199382">
    <property type="component" value="Unassembled WGS sequence"/>
</dbReference>
<keyword evidence="3" id="KW-1185">Reference proteome</keyword>
<accession>A0A1G9PYH1</accession>